<dbReference type="InterPro" id="IPR036615">
    <property type="entry name" value="Mur_ligase_C_dom_sf"/>
</dbReference>
<dbReference type="GO" id="GO:0005524">
    <property type="term" value="F:ATP binding"/>
    <property type="evidence" value="ECO:0007669"/>
    <property type="project" value="UniProtKB-KW"/>
</dbReference>
<comment type="caution">
    <text evidence="13">The sequence shown here is derived from an EMBL/GenBank/DDBJ whole genome shotgun (WGS) entry which is preliminary data.</text>
</comment>
<dbReference type="PIRSF" id="PIRSF001563">
    <property type="entry name" value="Folylpolyglu_synth"/>
    <property type="match status" value="1"/>
</dbReference>
<organism evidence="13 14">
    <name type="scientific">Candidatus Falkowbacteria bacterium CG10_big_fil_rev_8_21_14_0_10_39_11</name>
    <dbReference type="NCBI Taxonomy" id="1974565"/>
    <lineage>
        <taxon>Bacteria</taxon>
        <taxon>Candidatus Falkowiibacteriota</taxon>
    </lineage>
</organism>
<feature type="domain" description="Mur ligase C-terminal" evidence="11">
    <location>
        <begin position="274"/>
        <end position="402"/>
    </location>
</feature>
<evidence type="ECO:0000256" key="9">
    <source>
        <dbReference type="ARBA" id="ARBA00047493"/>
    </source>
</evidence>
<dbReference type="GO" id="GO:0005737">
    <property type="term" value="C:cytoplasm"/>
    <property type="evidence" value="ECO:0007669"/>
    <property type="project" value="TreeGrafter"/>
</dbReference>
<protein>
    <recommendedName>
        <fullName evidence="2">tetrahydrofolate synthase</fullName>
        <ecNumber evidence="2">6.3.2.17</ecNumber>
    </recommendedName>
    <alternativeName>
        <fullName evidence="8">Tetrahydrofolylpolyglutamate synthase</fullName>
    </alternativeName>
</protein>
<evidence type="ECO:0000256" key="1">
    <source>
        <dbReference type="ARBA" id="ARBA00008276"/>
    </source>
</evidence>
<comment type="similarity">
    <text evidence="1 10">Belongs to the folylpolyglutamate synthase family.</text>
</comment>
<dbReference type="Proteomes" id="UP000229901">
    <property type="component" value="Unassembled WGS sequence"/>
</dbReference>
<dbReference type="Pfam" id="PF08245">
    <property type="entry name" value="Mur_ligase_M"/>
    <property type="match status" value="1"/>
</dbReference>
<dbReference type="InterPro" id="IPR013221">
    <property type="entry name" value="Mur_ligase_cen"/>
</dbReference>
<dbReference type="InterPro" id="IPR036565">
    <property type="entry name" value="Mur-like_cat_sf"/>
</dbReference>
<evidence type="ECO:0000256" key="5">
    <source>
        <dbReference type="ARBA" id="ARBA00022741"/>
    </source>
</evidence>
<dbReference type="EMBL" id="PFAP01000011">
    <property type="protein sequence ID" value="PIR94273.1"/>
    <property type="molecule type" value="Genomic_DNA"/>
</dbReference>
<name>A0A2H0V5B8_9BACT</name>
<dbReference type="GO" id="GO:0046872">
    <property type="term" value="F:metal ion binding"/>
    <property type="evidence" value="ECO:0007669"/>
    <property type="project" value="UniProtKB-KW"/>
</dbReference>
<dbReference type="Pfam" id="PF02875">
    <property type="entry name" value="Mur_ligase_C"/>
    <property type="match status" value="1"/>
</dbReference>
<evidence type="ECO:0000259" key="11">
    <source>
        <dbReference type="Pfam" id="PF02875"/>
    </source>
</evidence>
<evidence type="ECO:0000256" key="10">
    <source>
        <dbReference type="PIRNR" id="PIRNR001563"/>
    </source>
</evidence>
<evidence type="ECO:0000256" key="6">
    <source>
        <dbReference type="ARBA" id="ARBA00022840"/>
    </source>
</evidence>
<dbReference type="Gene3D" id="3.40.1190.10">
    <property type="entry name" value="Mur-like, catalytic domain"/>
    <property type="match status" value="1"/>
</dbReference>
<dbReference type="SUPFAM" id="SSF53244">
    <property type="entry name" value="MurD-like peptide ligases, peptide-binding domain"/>
    <property type="match status" value="1"/>
</dbReference>
<keyword evidence="7" id="KW-0460">Magnesium</keyword>
<dbReference type="InterPro" id="IPR004101">
    <property type="entry name" value="Mur_ligase_C"/>
</dbReference>
<dbReference type="NCBIfam" id="TIGR01499">
    <property type="entry name" value="folC"/>
    <property type="match status" value="1"/>
</dbReference>
<dbReference type="SUPFAM" id="SSF53623">
    <property type="entry name" value="MurD-like peptide ligases, catalytic domain"/>
    <property type="match status" value="1"/>
</dbReference>
<keyword evidence="6 10" id="KW-0067">ATP-binding</keyword>
<evidence type="ECO:0000256" key="3">
    <source>
        <dbReference type="ARBA" id="ARBA00022598"/>
    </source>
</evidence>
<evidence type="ECO:0000259" key="12">
    <source>
        <dbReference type="Pfam" id="PF08245"/>
    </source>
</evidence>
<dbReference type="GO" id="GO:0004326">
    <property type="term" value="F:tetrahydrofolylpolyglutamate synthase activity"/>
    <property type="evidence" value="ECO:0007669"/>
    <property type="project" value="UniProtKB-EC"/>
</dbReference>
<keyword evidence="4" id="KW-0479">Metal-binding</keyword>
<dbReference type="EC" id="6.3.2.17" evidence="2"/>
<evidence type="ECO:0000313" key="14">
    <source>
        <dbReference type="Proteomes" id="UP000229901"/>
    </source>
</evidence>
<proteinExistence type="inferred from homology"/>
<accession>A0A2H0V5B8</accession>
<sequence length="427" mass="48240">MDLKLYQKYKLAESYLESLSNLTQENFFTGNADPNFFFKRAKFLLKLAGNPDQAYKIIHIAGTSGKGSTVNNIANVLQNAGHKIGTHYSPFVSVSTEKIQINKRFIPITDFIALVDEMKPIINQCYNKMGVPSYFEVWMIMALLYFKQQKVDYVVLETGCGGRFDASNAVKKTLFSIITNIGLDHTFILGDTIEKIAFEKAGIIRRGGKVLTTATQPNVIKLFTKICKEKNAKLEIVRSEDPNKALAFRVGELLKIDDNIIQKSLNQKISIPARFEIVKHKPTIIFDGAHNPDKIKYLTSNLKSFFCHPEPVKRSTRPKVHLICALGDKKNPKDVFKSLKTLADKVYITRFTNPFRKNCDLKQLKAAFIGKPTQTFLDPNQALAAAVKSAKPSDIILITGSFFLCSDLRKQFISEEKQLEQRTNFPK</sequence>
<dbReference type="GO" id="GO:0008841">
    <property type="term" value="F:dihydrofolate synthase activity"/>
    <property type="evidence" value="ECO:0007669"/>
    <property type="project" value="TreeGrafter"/>
</dbReference>
<dbReference type="PANTHER" id="PTHR11136">
    <property type="entry name" value="FOLYLPOLYGLUTAMATE SYNTHASE-RELATED"/>
    <property type="match status" value="1"/>
</dbReference>
<evidence type="ECO:0000313" key="13">
    <source>
        <dbReference type="EMBL" id="PIR94273.1"/>
    </source>
</evidence>
<feature type="domain" description="Mur ligase central" evidence="12">
    <location>
        <begin position="60"/>
        <end position="235"/>
    </location>
</feature>
<dbReference type="PANTHER" id="PTHR11136:SF0">
    <property type="entry name" value="DIHYDROFOLATE SYNTHETASE-RELATED"/>
    <property type="match status" value="1"/>
</dbReference>
<gene>
    <name evidence="13" type="ORF">COT97_02160</name>
</gene>
<evidence type="ECO:0000256" key="2">
    <source>
        <dbReference type="ARBA" id="ARBA00013025"/>
    </source>
</evidence>
<evidence type="ECO:0000256" key="4">
    <source>
        <dbReference type="ARBA" id="ARBA00022723"/>
    </source>
</evidence>
<dbReference type="InterPro" id="IPR001645">
    <property type="entry name" value="Folylpolyglutamate_synth"/>
</dbReference>
<evidence type="ECO:0000256" key="7">
    <source>
        <dbReference type="ARBA" id="ARBA00022842"/>
    </source>
</evidence>
<keyword evidence="5 10" id="KW-0547">Nucleotide-binding</keyword>
<dbReference type="Gene3D" id="3.90.190.20">
    <property type="entry name" value="Mur ligase, C-terminal domain"/>
    <property type="match status" value="1"/>
</dbReference>
<dbReference type="AlphaFoldDB" id="A0A2H0V5B8"/>
<reference evidence="14" key="1">
    <citation type="submission" date="2017-09" db="EMBL/GenBank/DDBJ databases">
        <title>Depth-based differentiation of microbial function through sediment-hosted aquifers and enrichment of novel symbionts in the deep terrestrial subsurface.</title>
        <authorList>
            <person name="Probst A.J."/>
            <person name="Ladd B."/>
            <person name="Jarett J.K."/>
            <person name="Geller-Mcgrath D.E."/>
            <person name="Sieber C.M.K."/>
            <person name="Emerson J.B."/>
            <person name="Anantharaman K."/>
            <person name="Thomas B.C."/>
            <person name="Malmstrom R."/>
            <person name="Stieglmeier M."/>
            <person name="Klingl A."/>
            <person name="Woyke T."/>
            <person name="Ryan C.M."/>
            <person name="Banfield J.F."/>
        </authorList>
    </citation>
    <scope>NUCLEOTIDE SEQUENCE [LARGE SCALE GENOMIC DNA]</scope>
</reference>
<evidence type="ECO:0000256" key="8">
    <source>
        <dbReference type="ARBA" id="ARBA00030592"/>
    </source>
</evidence>
<keyword evidence="3 10" id="KW-0436">Ligase</keyword>
<comment type="catalytic activity">
    <reaction evidence="9">
        <text>(6S)-5,6,7,8-tetrahydrofolyl-(gamma-L-Glu)(n) + L-glutamate + ATP = (6S)-5,6,7,8-tetrahydrofolyl-(gamma-L-Glu)(n+1) + ADP + phosphate + H(+)</text>
        <dbReference type="Rhea" id="RHEA:10580"/>
        <dbReference type="Rhea" id="RHEA-COMP:14738"/>
        <dbReference type="Rhea" id="RHEA-COMP:14740"/>
        <dbReference type="ChEBI" id="CHEBI:15378"/>
        <dbReference type="ChEBI" id="CHEBI:29985"/>
        <dbReference type="ChEBI" id="CHEBI:30616"/>
        <dbReference type="ChEBI" id="CHEBI:43474"/>
        <dbReference type="ChEBI" id="CHEBI:141005"/>
        <dbReference type="ChEBI" id="CHEBI:456216"/>
        <dbReference type="EC" id="6.3.2.17"/>
    </reaction>
</comment>